<evidence type="ECO:0000256" key="5">
    <source>
        <dbReference type="SAM" id="Coils"/>
    </source>
</evidence>
<feature type="compositionally biased region" description="Low complexity" evidence="6">
    <location>
        <begin position="1298"/>
        <end position="1309"/>
    </location>
</feature>
<evidence type="ECO:0000256" key="2">
    <source>
        <dbReference type="ARBA" id="ARBA00022771"/>
    </source>
</evidence>
<evidence type="ECO:0000313" key="8">
    <source>
        <dbReference type="EMBL" id="RNF09477.1"/>
    </source>
</evidence>
<evidence type="ECO:0000256" key="4">
    <source>
        <dbReference type="PROSITE-ProRule" id="PRU00175"/>
    </source>
</evidence>
<keyword evidence="8" id="KW-0547">Nucleotide-binding</keyword>
<feature type="region of interest" description="Disordered" evidence="6">
    <location>
        <begin position="155"/>
        <end position="198"/>
    </location>
</feature>
<keyword evidence="2 4" id="KW-0863">Zinc-finger</keyword>
<keyword evidence="8" id="KW-0378">Hydrolase</keyword>
<feature type="region of interest" description="Disordered" evidence="6">
    <location>
        <begin position="627"/>
        <end position="885"/>
    </location>
</feature>
<feature type="domain" description="RING-type" evidence="7">
    <location>
        <begin position="1179"/>
        <end position="1219"/>
    </location>
</feature>
<feature type="region of interest" description="Disordered" evidence="6">
    <location>
        <begin position="1279"/>
        <end position="1316"/>
    </location>
</feature>
<evidence type="ECO:0000256" key="6">
    <source>
        <dbReference type="SAM" id="MobiDB-lite"/>
    </source>
</evidence>
<keyword evidence="1" id="KW-0479">Metal-binding</keyword>
<dbReference type="InterPro" id="IPR001841">
    <property type="entry name" value="Znf_RING"/>
</dbReference>
<feature type="compositionally biased region" description="Low complexity" evidence="6">
    <location>
        <begin position="187"/>
        <end position="198"/>
    </location>
</feature>
<feature type="coiled-coil region" evidence="5">
    <location>
        <begin position="128"/>
        <end position="155"/>
    </location>
</feature>
<feature type="compositionally biased region" description="Basic and acidic residues" evidence="6">
    <location>
        <begin position="747"/>
        <end position="758"/>
    </location>
</feature>
<feature type="region of interest" description="Disordered" evidence="6">
    <location>
        <begin position="545"/>
        <end position="575"/>
    </location>
</feature>
<proteinExistence type="predicted"/>
<feature type="compositionally biased region" description="Basic and acidic residues" evidence="6">
    <location>
        <begin position="630"/>
        <end position="647"/>
    </location>
</feature>
<evidence type="ECO:0000313" key="9">
    <source>
        <dbReference type="Proteomes" id="UP000284403"/>
    </source>
</evidence>
<feature type="compositionally biased region" description="Low complexity" evidence="6">
    <location>
        <begin position="165"/>
        <end position="178"/>
    </location>
</feature>
<dbReference type="GO" id="GO:0004386">
    <property type="term" value="F:helicase activity"/>
    <property type="evidence" value="ECO:0007669"/>
    <property type="project" value="UniProtKB-KW"/>
</dbReference>
<dbReference type="Gene3D" id="3.30.40.10">
    <property type="entry name" value="Zinc/RING finger domain, C3HC4 (zinc finger)"/>
    <property type="match status" value="1"/>
</dbReference>
<feature type="region of interest" description="Disordered" evidence="6">
    <location>
        <begin position="222"/>
        <end position="267"/>
    </location>
</feature>
<name>A0A422NVK0_9TRYP</name>
<evidence type="ECO:0000259" key="7">
    <source>
        <dbReference type="PROSITE" id="PS50089"/>
    </source>
</evidence>
<organism evidence="8 9">
    <name type="scientific">Trypanosoma conorhini</name>
    <dbReference type="NCBI Taxonomy" id="83891"/>
    <lineage>
        <taxon>Eukaryota</taxon>
        <taxon>Discoba</taxon>
        <taxon>Euglenozoa</taxon>
        <taxon>Kinetoplastea</taxon>
        <taxon>Metakinetoplastina</taxon>
        <taxon>Trypanosomatida</taxon>
        <taxon>Trypanosomatidae</taxon>
        <taxon>Trypanosoma</taxon>
    </lineage>
</organism>
<evidence type="ECO:0000256" key="3">
    <source>
        <dbReference type="ARBA" id="ARBA00022833"/>
    </source>
</evidence>
<keyword evidence="8" id="KW-0347">Helicase</keyword>
<dbReference type="EMBL" id="MKKU01000509">
    <property type="protein sequence ID" value="RNF09477.1"/>
    <property type="molecule type" value="Genomic_DNA"/>
</dbReference>
<feature type="compositionally biased region" description="Low complexity" evidence="6">
    <location>
        <begin position="687"/>
        <end position="697"/>
    </location>
</feature>
<keyword evidence="5" id="KW-0175">Coiled coil</keyword>
<dbReference type="InterPro" id="IPR017907">
    <property type="entry name" value="Znf_RING_CS"/>
</dbReference>
<dbReference type="SUPFAM" id="SSF57850">
    <property type="entry name" value="RING/U-box"/>
    <property type="match status" value="1"/>
</dbReference>
<accession>A0A422NVK0</accession>
<evidence type="ECO:0000256" key="1">
    <source>
        <dbReference type="ARBA" id="ARBA00022723"/>
    </source>
</evidence>
<dbReference type="PROSITE" id="PS50089">
    <property type="entry name" value="ZF_RING_2"/>
    <property type="match status" value="1"/>
</dbReference>
<keyword evidence="8" id="KW-0067">ATP-binding</keyword>
<dbReference type="OrthoDB" id="265776at2759"/>
<dbReference type="Proteomes" id="UP000284403">
    <property type="component" value="Unassembled WGS sequence"/>
</dbReference>
<comment type="caution">
    <text evidence="8">The sequence shown here is derived from an EMBL/GenBank/DDBJ whole genome shotgun (WGS) entry which is preliminary data.</text>
</comment>
<sequence>MRHAKDAGTTQGRPPNVRGLDRAAVSTMERFPIGHKSALPMCVDAEVVRNSAGRLPSANAGKFRPAAHLADPRAPAYGADAAAWRGTAPDTFGASGGEGGRPSGPVFWSRSDREEKIKTETIRRACLLVEQQLRLRQAEAELARWEAAMEDVVQRGQRGGEEGAKAAAPGASAAAAKTPDTDGGRAGACDDGAAAPAEGGSVVPLVSIRSLGGAASRTAPLNATAGEELERMRQGAQGGPLRGLLERPRDSAGEGEGNMEEPAALTGRGMGRRVNIRPRKAVHPPEFALTLSEELPPAPGSSGGGGGAAAAAAAAAGGVDAADDVIVRRLVGVPNHDRGLYAALRSGWKKACRAKTLARMLFGKRVRASTWWKLAGSREGMLAAARGLGLEPDVYEALMTRWMENERGAERAARHELVPQGERPFGGAAHATALTNAPQQPQEFASLASLLFAGDKDLSSMGVLAHQLGRLQVSGVVTPEEVARILEGDEESIRDELARLLESDAARQHAARLAASPSLSLSLTGGANASFHDVAKALLRERRRAATADKRSGESASVSGRVENRPASNSYLGPVLHDSASQPSLGEFFVALPDAGQRGLLPSLSSGEKAPSWASVAGAERQALWEAASEGERRPLRESMTGEERRAATAAAGGAGSADPYTRLPPLRGPDAGEAVVLGPGRGRPGRGTPAAAAGWRVRGRWGDTAASSEMDPLEATQAPGGRGSTGSAEGERSGLPPPSGAGGEGGEQRYDGPEWWKQRQRRPPPGAKSGWAPAEGEGEDEGARRSPDRPAEGADLIDLLNVPREPRRRGKSFRRAAGADNGEFGSEAEAKSGVRFSPQWSLEHAEDGSVRHRPKKVPRFLYDGKPRKSLDASMSSSGPARAGRARIPPFVRRPKSKPAGPVIAVADDASEDDSGELSSFFGNDDEDLTLFLATFPEEVQHVRLRNEARGVLGELKEASSLLVNYATNVRHRLPEGYTTAAPRESISSATAMAQAEEELKTKVSVDELRQRFESEGREEYAELWRTLQELRQKVLEQEAFLKESLMDVANLSRPVPGEDRDAFALRLTREVNEYAKTHRLDQRHLVGSAGMREDYAAAVQAFLDSFALTRGRRPGRDVGCQCTPEDLGYVDEELRRLEEEMEDLYFHARGLFSAIKLTIIAVGNVMGFHASLELETTCKHCFYIFESPRTLWPCGHTFCQQCLPSMFTEQGELICEECGSLCEVGYTPNLALELLASYQVMQRTDYDDEEEEEEFGGGVQRRTIEGVLATMLKDLMSTQTASADAPRRTAGGRLRRVSSAVAAGAAASNPPGLVP</sequence>
<dbReference type="RefSeq" id="XP_029226032.1">
    <property type="nucleotide sequence ID" value="XM_029373852.1"/>
</dbReference>
<keyword evidence="9" id="KW-1185">Reference proteome</keyword>
<dbReference type="InterPro" id="IPR013083">
    <property type="entry name" value="Znf_RING/FYVE/PHD"/>
</dbReference>
<dbReference type="GeneID" id="40320596"/>
<feature type="compositionally biased region" description="Basic and acidic residues" evidence="6">
    <location>
        <begin position="782"/>
        <end position="793"/>
    </location>
</feature>
<dbReference type="GO" id="GO:0008270">
    <property type="term" value="F:zinc ion binding"/>
    <property type="evidence" value="ECO:0007669"/>
    <property type="project" value="UniProtKB-KW"/>
</dbReference>
<reference evidence="8 9" key="1">
    <citation type="journal article" date="2018" name="BMC Genomics">
        <title>Genomic comparison of Trypanosoma conorhini and Trypanosoma rangeli to Trypanosoma cruzi strains of high and low virulence.</title>
        <authorList>
            <person name="Bradwell K.R."/>
            <person name="Koparde V.N."/>
            <person name="Matveyev A.V."/>
            <person name="Serrano M.G."/>
            <person name="Alves J.M."/>
            <person name="Parikh H."/>
            <person name="Huang B."/>
            <person name="Lee V."/>
            <person name="Espinosa-Alvarez O."/>
            <person name="Ortiz P.A."/>
            <person name="Costa-Martins A.G."/>
            <person name="Teixeira M.M."/>
            <person name="Buck G.A."/>
        </authorList>
    </citation>
    <scope>NUCLEOTIDE SEQUENCE [LARGE SCALE GENOMIC DNA]</scope>
    <source>
        <strain evidence="8 9">025E</strain>
    </source>
</reference>
<protein>
    <submittedName>
        <fullName evidence="8">Putative helicase</fullName>
    </submittedName>
</protein>
<keyword evidence="3" id="KW-0862">Zinc</keyword>
<dbReference type="PROSITE" id="PS00518">
    <property type="entry name" value="ZF_RING_1"/>
    <property type="match status" value="1"/>
</dbReference>
<gene>
    <name evidence="8" type="ORF">Tco025E_06985</name>
</gene>